<accession>A0A538UCJ7</accession>
<comment type="caution">
    <text evidence="2">The sequence shown here is derived from an EMBL/GenBank/DDBJ whole genome shotgun (WGS) entry which is preliminary data.</text>
</comment>
<feature type="signal peptide" evidence="1">
    <location>
        <begin position="1"/>
        <end position="31"/>
    </location>
</feature>
<name>A0A538UCJ7_UNCEI</name>
<dbReference type="AlphaFoldDB" id="A0A538UCJ7"/>
<feature type="chain" id="PRO_5022229799" evidence="1">
    <location>
        <begin position="32"/>
        <end position="396"/>
    </location>
</feature>
<gene>
    <name evidence="2" type="ORF">E6K81_03750</name>
</gene>
<proteinExistence type="predicted"/>
<protein>
    <submittedName>
        <fullName evidence="2">Uncharacterized protein</fullName>
    </submittedName>
</protein>
<dbReference type="Proteomes" id="UP000319771">
    <property type="component" value="Unassembled WGS sequence"/>
</dbReference>
<dbReference type="Gene3D" id="2.40.160.60">
    <property type="entry name" value="Outer membrane protein transport protein (OMPP1/FadL/TodX)"/>
    <property type="match status" value="1"/>
</dbReference>
<evidence type="ECO:0000256" key="1">
    <source>
        <dbReference type="SAM" id="SignalP"/>
    </source>
</evidence>
<reference evidence="2 3" key="1">
    <citation type="journal article" date="2019" name="Nat. Microbiol.">
        <title>Mediterranean grassland soil C-N compound turnover is dependent on rainfall and depth, and is mediated by genomically divergent microorganisms.</title>
        <authorList>
            <person name="Diamond S."/>
            <person name="Andeer P.F."/>
            <person name="Li Z."/>
            <person name="Crits-Christoph A."/>
            <person name="Burstein D."/>
            <person name="Anantharaman K."/>
            <person name="Lane K.R."/>
            <person name="Thomas B.C."/>
            <person name="Pan C."/>
            <person name="Northen T.R."/>
            <person name="Banfield J.F."/>
        </authorList>
    </citation>
    <scope>NUCLEOTIDE SEQUENCE [LARGE SCALE GENOMIC DNA]</scope>
    <source>
        <strain evidence="2">WS_11</strain>
    </source>
</reference>
<sequence length="396" mass="41626">MTLTVTRGLESAARAVLVAAALGIGATPAWADPPTPLSPEQFAFPGSTVGPASAVSTGVALADRWLGDEPFENPAAPHGLRIILSPALVRVSRQDLRADNREYSETAAFLDGAGVAIGLPVPRRLTLAAYAYQPVLRIEDNAYVRGRLAPDPGTTPAVIASHSSAREVRAGAALAAALGACRAGVGVEWTHREDRYQVSEQSADPVTAGSDSLGFKGSAVGMQAGVRWDHGDSTAGSFAVGAALRYLPALEVKGEHTVVRAAGSTADSFSAERSSGWEMGVSARVVVSPVFSAFVGVGGRTAQHWEGLDLAAGRAWEWKLGGEFHDERAAWALRFGLGQERQSDVPEPRANVVAVGFGWRFSDFAADVGGERRTLVRTGEPRSAEDRVVVSLRVPR</sequence>
<evidence type="ECO:0000313" key="3">
    <source>
        <dbReference type="Proteomes" id="UP000319771"/>
    </source>
</evidence>
<evidence type="ECO:0000313" key="2">
    <source>
        <dbReference type="EMBL" id="TMQ73613.1"/>
    </source>
</evidence>
<keyword evidence="1" id="KW-0732">Signal</keyword>
<organism evidence="2 3">
    <name type="scientific">Eiseniibacteriota bacterium</name>
    <dbReference type="NCBI Taxonomy" id="2212470"/>
    <lineage>
        <taxon>Bacteria</taxon>
        <taxon>Candidatus Eiseniibacteriota</taxon>
    </lineage>
</organism>
<dbReference type="EMBL" id="VBPB01000056">
    <property type="protein sequence ID" value="TMQ73613.1"/>
    <property type="molecule type" value="Genomic_DNA"/>
</dbReference>